<protein>
    <submittedName>
        <fullName evidence="2">Uncharacterized protein</fullName>
    </submittedName>
</protein>
<dbReference type="AlphaFoldDB" id="A0AAP0RYS3"/>
<evidence type="ECO:0000256" key="1">
    <source>
        <dbReference type="SAM" id="MobiDB-lite"/>
    </source>
</evidence>
<organism evidence="2 3">
    <name type="scientific">Liquidambar formosana</name>
    <name type="common">Formosan gum</name>
    <dbReference type="NCBI Taxonomy" id="63359"/>
    <lineage>
        <taxon>Eukaryota</taxon>
        <taxon>Viridiplantae</taxon>
        <taxon>Streptophyta</taxon>
        <taxon>Embryophyta</taxon>
        <taxon>Tracheophyta</taxon>
        <taxon>Spermatophyta</taxon>
        <taxon>Magnoliopsida</taxon>
        <taxon>eudicotyledons</taxon>
        <taxon>Gunneridae</taxon>
        <taxon>Pentapetalae</taxon>
        <taxon>Saxifragales</taxon>
        <taxon>Altingiaceae</taxon>
        <taxon>Liquidambar</taxon>
    </lineage>
</organism>
<proteinExistence type="predicted"/>
<comment type="caution">
    <text evidence="2">The sequence shown here is derived from an EMBL/GenBank/DDBJ whole genome shotgun (WGS) entry which is preliminary data.</text>
</comment>
<feature type="region of interest" description="Disordered" evidence="1">
    <location>
        <begin position="31"/>
        <end position="102"/>
    </location>
</feature>
<gene>
    <name evidence="2" type="ORF">L1049_015387</name>
</gene>
<feature type="compositionally biased region" description="Basic residues" evidence="1">
    <location>
        <begin position="79"/>
        <end position="102"/>
    </location>
</feature>
<evidence type="ECO:0000313" key="2">
    <source>
        <dbReference type="EMBL" id="KAK9286979.1"/>
    </source>
</evidence>
<name>A0AAP0RYS3_LIQFO</name>
<keyword evidence="3" id="KW-1185">Reference proteome</keyword>
<reference evidence="2 3" key="1">
    <citation type="journal article" date="2024" name="Plant J.">
        <title>Genome sequences and population genomics reveal climatic adaptation and genomic divergence between two closely related sweetgum species.</title>
        <authorList>
            <person name="Xu W.Q."/>
            <person name="Ren C.Q."/>
            <person name="Zhang X.Y."/>
            <person name="Comes H.P."/>
            <person name="Liu X.H."/>
            <person name="Li Y.G."/>
            <person name="Kettle C.J."/>
            <person name="Jalonen R."/>
            <person name="Gaisberger H."/>
            <person name="Ma Y.Z."/>
            <person name="Qiu Y.X."/>
        </authorList>
    </citation>
    <scope>NUCLEOTIDE SEQUENCE [LARGE SCALE GENOMIC DNA]</scope>
    <source>
        <strain evidence="2">Hangzhou</strain>
    </source>
</reference>
<accession>A0AAP0RYS3</accession>
<sequence>MRERMETMEQKYSYMEAQMAKMMSTIQMGCPDKHISESLGTKEALDASNSPEDSPLLQVHSSSSSHPIPSHELLYQLHTHTKKKGKTRHRSTSRVAHKGRDS</sequence>
<feature type="compositionally biased region" description="Low complexity" evidence="1">
    <location>
        <begin position="54"/>
        <end position="74"/>
    </location>
</feature>
<dbReference type="Proteomes" id="UP001415857">
    <property type="component" value="Unassembled WGS sequence"/>
</dbReference>
<evidence type="ECO:0000313" key="3">
    <source>
        <dbReference type="Proteomes" id="UP001415857"/>
    </source>
</evidence>
<dbReference type="EMBL" id="JBBPBK010000004">
    <property type="protein sequence ID" value="KAK9286979.1"/>
    <property type="molecule type" value="Genomic_DNA"/>
</dbReference>